<dbReference type="EMBL" id="CM020620">
    <property type="protein sequence ID" value="KAK1868798.1"/>
    <property type="molecule type" value="Genomic_DNA"/>
</dbReference>
<evidence type="ECO:0000313" key="1">
    <source>
        <dbReference type="EMBL" id="KAK1868798.1"/>
    </source>
</evidence>
<sequence length="196" mass="20485">MHTTFLSGTPMRVFDTPGIPDDSRRRRTMRKVSRALAVSADSCMHLLLYVVRLDDAAAGGAEAAAMREVTAALSPDVWSRTVVVATHAHSTPPAGLRYYDRYNPRASLRSLRSARSGASSTSSLYDAAASTVSIAGAAHDPDAYARAHLPLPPEMALMEHGLTDDDGDGGDGDADAAAAAAAAAAPDGTPWRLLPS</sequence>
<reference evidence="1" key="1">
    <citation type="submission" date="2019-11" db="EMBL/GenBank/DDBJ databases">
        <title>Nori genome reveals adaptations in red seaweeds to the harsh intertidal environment.</title>
        <authorList>
            <person name="Wang D."/>
            <person name="Mao Y."/>
        </authorList>
    </citation>
    <scope>NUCLEOTIDE SEQUENCE</scope>
    <source>
        <tissue evidence="1">Gametophyte</tissue>
    </source>
</reference>
<protein>
    <submittedName>
        <fullName evidence="1">Uncharacterized protein</fullName>
    </submittedName>
</protein>
<keyword evidence="2" id="KW-1185">Reference proteome</keyword>
<evidence type="ECO:0000313" key="2">
    <source>
        <dbReference type="Proteomes" id="UP000798662"/>
    </source>
</evidence>
<organism evidence="1 2">
    <name type="scientific">Pyropia yezoensis</name>
    <name type="common">Susabi-nori</name>
    <name type="synonym">Porphyra yezoensis</name>
    <dbReference type="NCBI Taxonomy" id="2788"/>
    <lineage>
        <taxon>Eukaryota</taxon>
        <taxon>Rhodophyta</taxon>
        <taxon>Bangiophyceae</taxon>
        <taxon>Bangiales</taxon>
        <taxon>Bangiaceae</taxon>
        <taxon>Pyropia</taxon>
    </lineage>
</organism>
<name>A0ACC3CG07_PYRYE</name>
<proteinExistence type="predicted"/>
<gene>
    <name evidence="1" type="ORF">I4F81_011281</name>
</gene>
<dbReference type="Proteomes" id="UP000798662">
    <property type="component" value="Chromosome 3"/>
</dbReference>
<accession>A0ACC3CG07</accession>
<comment type="caution">
    <text evidence="1">The sequence shown here is derived from an EMBL/GenBank/DDBJ whole genome shotgun (WGS) entry which is preliminary data.</text>
</comment>